<evidence type="ECO:0000313" key="1">
    <source>
        <dbReference type="EMBL" id="CAE0781927.1"/>
    </source>
</evidence>
<reference evidence="1" key="1">
    <citation type="submission" date="2021-01" db="EMBL/GenBank/DDBJ databases">
        <authorList>
            <person name="Corre E."/>
            <person name="Pelletier E."/>
            <person name="Niang G."/>
            <person name="Scheremetjew M."/>
            <person name="Finn R."/>
            <person name="Kale V."/>
            <person name="Holt S."/>
            <person name="Cochrane G."/>
            <person name="Meng A."/>
            <person name="Brown T."/>
            <person name="Cohen L."/>
        </authorList>
    </citation>
    <scope>NUCLEOTIDE SEQUENCE</scope>
    <source>
        <strain evidence="1">CCMP645</strain>
    </source>
</reference>
<accession>A0A7S4BZ89</accession>
<gene>
    <name evidence="1" type="ORF">PCAR00345_LOCUS34623</name>
</gene>
<sequence length="121" mass="11443">MDGGADQEALLDHAGGCVHWLGLRAPCDGADEGSADTGAYAGGDGGGAYAGGAAGWYDTGGGIDGDEPHAGGWLHWLGLRAHCDGADEGGVVAGAYAGGAGAGAYAGVYVGAGTYAGAAGW</sequence>
<dbReference type="EMBL" id="HBIZ01054091">
    <property type="protein sequence ID" value="CAE0781927.1"/>
    <property type="molecule type" value="Transcribed_RNA"/>
</dbReference>
<name>A0A7S4BZ89_CHRCT</name>
<dbReference type="AlphaFoldDB" id="A0A7S4BZ89"/>
<protein>
    <submittedName>
        <fullName evidence="1">Uncharacterized protein</fullName>
    </submittedName>
</protein>
<organism evidence="1">
    <name type="scientific">Chrysotila carterae</name>
    <name type="common">Marine alga</name>
    <name type="synonym">Syracosphaera carterae</name>
    <dbReference type="NCBI Taxonomy" id="13221"/>
    <lineage>
        <taxon>Eukaryota</taxon>
        <taxon>Haptista</taxon>
        <taxon>Haptophyta</taxon>
        <taxon>Prymnesiophyceae</taxon>
        <taxon>Isochrysidales</taxon>
        <taxon>Isochrysidaceae</taxon>
        <taxon>Chrysotila</taxon>
    </lineage>
</organism>
<proteinExistence type="predicted"/>